<evidence type="ECO:0000313" key="2">
    <source>
        <dbReference type="EMBL" id="MFD1224216.1"/>
    </source>
</evidence>
<feature type="domain" description="Nudix hydrolase" evidence="1">
    <location>
        <begin position="31"/>
        <end position="179"/>
    </location>
</feature>
<dbReference type="RefSeq" id="WP_345590684.1">
    <property type="nucleotide sequence ID" value="NZ_BAABJG010000023.1"/>
</dbReference>
<evidence type="ECO:0000259" key="1">
    <source>
        <dbReference type="PROSITE" id="PS51462"/>
    </source>
</evidence>
<keyword evidence="3" id="KW-1185">Reference proteome</keyword>
<dbReference type="CDD" id="cd04692">
    <property type="entry name" value="NUDIX_Hydrolase"/>
    <property type="match status" value="1"/>
</dbReference>
<dbReference type="Proteomes" id="UP001597180">
    <property type="component" value="Unassembled WGS sequence"/>
</dbReference>
<comment type="caution">
    <text evidence="2">The sequence shown here is derived from an EMBL/GenBank/DDBJ whole genome shotgun (WGS) entry which is preliminary data.</text>
</comment>
<dbReference type="InterPro" id="IPR015797">
    <property type="entry name" value="NUDIX_hydrolase-like_dom_sf"/>
</dbReference>
<dbReference type="SUPFAM" id="SSF55811">
    <property type="entry name" value="Nudix"/>
    <property type="match status" value="1"/>
</dbReference>
<proteinExistence type="predicted"/>
<reference evidence="3" key="1">
    <citation type="journal article" date="2019" name="Int. J. Syst. Evol. Microbiol.">
        <title>The Global Catalogue of Microorganisms (GCM) 10K type strain sequencing project: providing services to taxonomists for standard genome sequencing and annotation.</title>
        <authorList>
            <consortium name="The Broad Institute Genomics Platform"/>
            <consortium name="The Broad Institute Genome Sequencing Center for Infectious Disease"/>
            <person name="Wu L."/>
            <person name="Ma J."/>
        </authorList>
    </citation>
    <scope>NUCLEOTIDE SEQUENCE [LARGE SCALE GENOMIC DNA]</scope>
    <source>
        <strain evidence="3">CCUG 53270</strain>
    </source>
</reference>
<dbReference type="EMBL" id="JBHTLU010000043">
    <property type="protein sequence ID" value="MFD1224216.1"/>
    <property type="molecule type" value="Genomic_DNA"/>
</dbReference>
<dbReference type="PROSITE" id="PS51462">
    <property type="entry name" value="NUDIX"/>
    <property type="match status" value="1"/>
</dbReference>
<name>A0ABW3UWG0_9BACL</name>
<gene>
    <name evidence="2" type="ORF">ACFQ4B_29340</name>
</gene>
<dbReference type="Pfam" id="PF00293">
    <property type="entry name" value="NUDIX"/>
    <property type="match status" value="1"/>
</dbReference>
<accession>A0ABW3UWG0</accession>
<protein>
    <submittedName>
        <fullName evidence="2">NUDIX domain-containing protein</fullName>
    </submittedName>
</protein>
<dbReference type="Gene3D" id="3.90.79.10">
    <property type="entry name" value="Nucleoside Triphosphate Pyrophosphohydrolase"/>
    <property type="match status" value="1"/>
</dbReference>
<dbReference type="InterPro" id="IPR000086">
    <property type="entry name" value="NUDIX_hydrolase_dom"/>
</dbReference>
<organism evidence="2 3">
    <name type="scientific">Paenibacillus vulneris</name>
    <dbReference type="NCBI Taxonomy" id="1133364"/>
    <lineage>
        <taxon>Bacteria</taxon>
        <taxon>Bacillati</taxon>
        <taxon>Bacillota</taxon>
        <taxon>Bacilli</taxon>
        <taxon>Bacillales</taxon>
        <taxon>Paenibacillaceae</taxon>
        <taxon>Paenibacillus</taxon>
    </lineage>
</organism>
<evidence type="ECO:0000313" key="3">
    <source>
        <dbReference type="Proteomes" id="UP001597180"/>
    </source>
</evidence>
<dbReference type="PANTHER" id="PTHR10885:SF0">
    <property type="entry name" value="ISOPENTENYL-DIPHOSPHATE DELTA-ISOMERASE"/>
    <property type="match status" value="1"/>
</dbReference>
<sequence length="210" mass="24495">MKQDLETFDILDREMKLIGTATRRQVHEQGLWHQTFQCWILSKQEDEWFLLFQMRHPDKDTFPSLLDISCAGHLLAGEQVEDGVRELEEELGVQVEFKELHSCGIYQEEQLLDGGKTDREFCHVFVLKDDRPLHDYRLQEDEVTGLYRVRLSDVRRLSHGQMDAPIRANGMEPDSNGLLREVERTFDAGDFVPHGKDYFTLVMDTIEALI</sequence>
<dbReference type="PANTHER" id="PTHR10885">
    <property type="entry name" value="ISOPENTENYL-DIPHOSPHATE DELTA-ISOMERASE"/>
    <property type="match status" value="1"/>
</dbReference>